<evidence type="ECO:0000313" key="2">
    <source>
        <dbReference type="EMBL" id="BBP44557.1"/>
    </source>
</evidence>
<dbReference type="Gene3D" id="1.10.260.40">
    <property type="entry name" value="lambda repressor-like DNA-binding domains"/>
    <property type="match status" value="1"/>
</dbReference>
<dbReference type="SUPFAM" id="SSF47413">
    <property type="entry name" value="lambda repressor-like DNA-binding domains"/>
    <property type="match status" value="1"/>
</dbReference>
<evidence type="ECO:0000313" key="3">
    <source>
        <dbReference type="Proteomes" id="UP000501466"/>
    </source>
</evidence>
<name>A0A6F8PRA1_9GAMM</name>
<dbReference type="InterPro" id="IPR001387">
    <property type="entry name" value="Cro/C1-type_HTH"/>
</dbReference>
<keyword evidence="3" id="KW-1185">Reference proteome</keyword>
<dbReference type="InterPro" id="IPR010982">
    <property type="entry name" value="Lambda_DNA-bd_dom_sf"/>
</dbReference>
<reference evidence="3" key="1">
    <citation type="submission" date="2019-11" db="EMBL/GenBank/DDBJ databases">
        <title>Isolation and characterization of two novel species in the genus Thiomicrorhabdus.</title>
        <authorList>
            <person name="Mochizuki J."/>
            <person name="Kojima H."/>
            <person name="Fukui M."/>
        </authorList>
    </citation>
    <scope>NUCLEOTIDE SEQUENCE [LARGE SCALE GENOMIC DNA]</scope>
    <source>
        <strain evidence="3">AkT22</strain>
    </source>
</reference>
<dbReference type="KEGG" id="tzo:THMIRHAT_23030"/>
<feature type="domain" description="HTH cro/C1-type" evidence="1">
    <location>
        <begin position="56"/>
        <end position="110"/>
    </location>
</feature>
<organism evidence="2 3">
    <name type="scientific">Thiosulfativibrio zosterae</name>
    <dbReference type="NCBI Taxonomy" id="2675053"/>
    <lineage>
        <taxon>Bacteria</taxon>
        <taxon>Pseudomonadati</taxon>
        <taxon>Pseudomonadota</taxon>
        <taxon>Gammaproteobacteria</taxon>
        <taxon>Thiotrichales</taxon>
        <taxon>Piscirickettsiaceae</taxon>
        <taxon>Thiosulfativibrio</taxon>
    </lineage>
</organism>
<proteinExistence type="predicted"/>
<dbReference type="Pfam" id="PF01381">
    <property type="entry name" value="HTH_3"/>
    <property type="match status" value="1"/>
</dbReference>
<dbReference type="PROSITE" id="PS50943">
    <property type="entry name" value="HTH_CROC1"/>
    <property type="match status" value="1"/>
</dbReference>
<dbReference type="GO" id="GO:0003677">
    <property type="term" value="F:DNA binding"/>
    <property type="evidence" value="ECO:0007669"/>
    <property type="project" value="InterPro"/>
</dbReference>
<gene>
    <name evidence="2" type="ORF">THMIRHAT_23030</name>
</gene>
<dbReference type="CDD" id="cd00093">
    <property type="entry name" value="HTH_XRE"/>
    <property type="match status" value="1"/>
</dbReference>
<evidence type="ECO:0000259" key="1">
    <source>
        <dbReference type="PROSITE" id="PS50943"/>
    </source>
</evidence>
<accession>A0A6F8PRA1</accession>
<dbReference type="InterPro" id="IPR052345">
    <property type="entry name" value="Rad_response_metalloprotease"/>
</dbReference>
<dbReference type="RefSeq" id="WP_173292268.1">
    <property type="nucleotide sequence ID" value="NZ_AP021888.1"/>
</dbReference>
<dbReference type="PANTHER" id="PTHR43236">
    <property type="entry name" value="ANTITOXIN HIGA1"/>
    <property type="match status" value="1"/>
</dbReference>
<dbReference type="PANTHER" id="PTHR43236:SF2">
    <property type="entry name" value="BLL0069 PROTEIN"/>
    <property type="match status" value="1"/>
</dbReference>
<sequence length="118" mass="13196">MNGHTEVQIIQQGGIPAFAVLPIADYERLRKSDDGKRNTLPHAVVKMNLEQGYSLLKAWREYFGMSQSELATKTQCTQAQIANYESNKSIPRGDTLLRLSQVLGVNADLLMETDDVEN</sequence>
<protein>
    <submittedName>
        <fullName evidence="2">Transcriptional regulator</fullName>
    </submittedName>
</protein>
<dbReference type="Proteomes" id="UP000501466">
    <property type="component" value="Chromosome"/>
</dbReference>
<dbReference type="SMART" id="SM00530">
    <property type="entry name" value="HTH_XRE"/>
    <property type="match status" value="1"/>
</dbReference>
<dbReference type="EMBL" id="AP021888">
    <property type="protein sequence ID" value="BBP44557.1"/>
    <property type="molecule type" value="Genomic_DNA"/>
</dbReference>
<dbReference type="AlphaFoldDB" id="A0A6F8PRA1"/>